<evidence type="ECO:0000313" key="2">
    <source>
        <dbReference type="WBParaSite" id="nRc.2.0.1.t00317-RA"/>
    </source>
</evidence>
<reference evidence="2" key="1">
    <citation type="submission" date="2022-11" db="UniProtKB">
        <authorList>
            <consortium name="WormBaseParasite"/>
        </authorList>
    </citation>
    <scope>IDENTIFICATION</scope>
</reference>
<protein>
    <submittedName>
        <fullName evidence="2">Uncharacterized protein</fullName>
    </submittedName>
</protein>
<dbReference type="Proteomes" id="UP000887565">
    <property type="component" value="Unplaced"/>
</dbReference>
<proteinExistence type="predicted"/>
<sequence>MAENIQKVAEDSKKYLDNKIKVPEFGAKTLSLQYGLAPDRPTMQTNQIRCIPADYPMYKYEFPKKCIHPRPLLMELPMVTYTYDAEGLKKKEENQTAGTIIHTVVETPHELAAWLAEEDKEIQVLALIWGAEGVLVYYTAEAIKNVKEKGLNDRQIFINFKKKGKTKAHQETKK</sequence>
<accession>A0A915HFD6</accession>
<evidence type="ECO:0000313" key="1">
    <source>
        <dbReference type="Proteomes" id="UP000887565"/>
    </source>
</evidence>
<keyword evidence="1" id="KW-1185">Reference proteome</keyword>
<name>A0A915HFD6_ROMCU</name>
<organism evidence="1 2">
    <name type="scientific">Romanomermis culicivorax</name>
    <name type="common">Nematode worm</name>
    <dbReference type="NCBI Taxonomy" id="13658"/>
    <lineage>
        <taxon>Eukaryota</taxon>
        <taxon>Metazoa</taxon>
        <taxon>Ecdysozoa</taxon>
        <taxon>Nematoda</taxon>
        <taxon>Enoplea</taxon>
        <taxon>Dorylaimia</taxon>
        <taxon>Mermithida</taxon>
        <taxon>Mermithoidea</taxon>
        <taxon>Mermithidae</taxon>
        <taxon>Romanomermis</taxon>
    </lineage>
</organism>
<dbReference type="AlphaFoldDB" id="A0A915HFD6"/>
<dbReference type="WBParaSite" id="nRc.2.0.1.t00317-RA">
    <property type="protein sequence ID" value="nRc.2.0.1.t00317-RA"/>
    <property type="gene ID" value="nRc.2.0.1.g00317"/>
</dbReference>